<evidence type="ECO:0000313" key="4">
    <source>
        <dbReference type="Proteomes" id="UP000292118"/>
    </source>
</evidence>
<sequence length="325" mass="34317">MDTSTTHGAADVRTGSTAGADAPAPGVRSGLTKALDEASPELISYLGLRVAIIALTALLAVAVFLENAHLRELSWDGKLEGFVALGSISSYWYTSAQSVFIAVLVGYGICLIAIKGETSFEETCLNASGLCAPVVGFVPTYWASCGAVAPYRTWCQGQSGFEGRIATSIVATLVAGGVVIAVFLALTVLRGRGPAPHVIVGFAVTVGFYVAMLVWFVVARDGFVRGAHGVAAIGLFGGVFVVAVSRTLRARTRPDPAVKAPVAALYLVSTVALGLSLVAVVGIFLAVPAAEGSSRLFWIEWVLLFFFVVFWLVQTLDFWERKRPR</sequence>
<feature type="transmembrane region" description="Helical" evidence="2">
    <location>
        <begin position="42"/>
        <end position="65"/>
    </location>
</feature>
<dbReference type="Proteomes" id="UP000292118">
    <property type="component" value="Chromosome"/>
</dbReference>
<feature type="transmembrane region" description="Helical" evidence="2">
    <location>
        <begin position="91"/>
        <end position="112"/>
    </location>
</feature>
<accession>A0A4P6F5U2</accession>
<organism evidence="3 4">
    <name type="scientific">Xylanimonas protaetiae</name>
    <dbReference type="NCBI Taxonomy" id="2509457"/>
    <lineage>
        <taxon>Bacteria</taxon>
        <taxon>Bacillati</taxon>
        <taxon>Actinomycetota</taxon>
        <taxon>Actinomycetes</taxon>
        <taxon>Micrococcales</taxon>
        <taxon>Promicromonosporaceae</taxon>
        <taxon>Xylanimonas</taxon>
    </lineage>
</organism>
<dbReference type="AlphaFoldDB" id="A0A4P6F5U2"/>
<protein>
    <recommendedName>
        <fullName evidence="5">DUF998 domain-containing protein</fullName>
    </recommendedName>
</protein>
<keyword evidence="2" id="KW-0812">Transmembrane</keyword>
<dbReference type="KEGG" id="xya:ET471_12655"/>
<name>A0A4P6F5U2_9MICO</name>
<feature type="region of interest" description="Disordered" evidence="1">
    <location>
        <begin position="1"/>
        <end position="25"/>
    </location>
</feature>
<feature type="transmembrane region" description="Helical" evidence="2">
    <location>
        <begin position="164"/>
        <end position="186"/>
    </location>
</feature>
<keyword evidence="4" id="KW-1185">Reference proteome</keyword>
<feature type="transmembrane region" description="Helical" evidence="2">
    <location>
        <begin position="198"/>
        <end position="217"/>
    </location>
</feature>
<keyword evidence="2" id="KW-0472">Membrane</keyword>
<feature type="transmembrane region" description="Helical" evidence="2">
    <location>
        <begin position="265"/>
        <end position="290"/>
    </location>
</feature>
<dbReference type="EMBL" id="CP035493">
    <property type="protein sequence ID" value="QAY70766.1"/>
    <property type="molecule type" value="Genomic_DNA"/>
</dbReference>
<proteinExistence type="predicted"/>
<evidence type="ECO:0000313" key="3">
    <source>
        <dbReference type="EMBL" id="QAY70766.1"/>
    </source>
</evidence>
<feature type="transmembrane region" description="Helical" evidence="2">
    <location>
        <begin position="296"/>
        <end position="319"/>
    </location>
</feature>
<gene>
    <name evidence="3" type="ORF">ET471_12655</name>
</gene>
<evidence type="ECO:0008006" key="5">
    <source>
        <dbReference type="Google" id="ProtNLM"/>
    </source>
</evidence>
<evidence type="ECO:0000256" key="2">
    <source>
        <dbReference type="SAM" id="Phobius"/>
    </source>
</evidence>
<reference evidence="3 4" key="1">
    <citation type="submission" date="2019-01" db="EMBL/GenBank/DDBJ databases">
        <title>Genome sequencing of strain FW10M-9.</title>
        <authorList>
            <person name="Heo J."/>
            <person name="Kim S.-J."/>
            <person name="Kim J.-S."/>
            <person name="Hong S.-B."/>
            <person name="Kwon S.-W."/>
        </authorList>
    </citation>
    <scope>NUCLEOTIDE SEQUENCE [LARGE SCALE GENOMIC DNA]</scope>
    <source>
        <strain evidence="3 4">FW10M-9</strain>
    </source>
</reference>
<feature type="transmembrane region" description="Helical" evidence="2">
    <location>
        <begin position="223"/>
        <end position="244"/>
    </location>
</feature>
<feature type="transmembrane region" description="Helical" evidence="2">
    <location>
        <begin position="124"/>
        <end position="144"/>
    </location>
</feature>
<keyword evidence="2" id="KW-1133">Transmembrane helix</keyword>
<evidence type="ECO:0000256" key="1">
    <source>
        <dbReference type="SAM" id="MobiDB-lite"/>
    </source>
</evidence>
<dbReference type="RefSeq" id="WP_129188833.1">
    <property type="nucleotide sequence ID" value="NZ_CP035493.1"/>
</dbReference>
<dbReference type="OrthoDB" id="9803163at2"/>